<evidence type="ECO:0000256" key="11">
    <source>
        <dbReference type="ARBA" id="ARBA00039895"/>
    </source>
</evidence>
<dbReference type="KEGG" id="pif:PITG_09259"/>
<dbReference type="RefSeq" id="XP_002903549.1">
    <property type="nucleotide sequence ID" value="XM_002903503.1"/>
</dbReference>
<dbReference type="InterPro" id="IPR011050">
    <property type="entry name" value="Pectin_lyase_fold/virulence"/>
</dbReference>
<evidence type="ECO:0000256" key="9">
    <source>
        <dbReference type="ARBA" id="ARBA00023239"/>
    </source>
</evidence>
<sequence>MPTGSWPASKGTVYLKEPYTVKKGQTFDGGMKTYARSNVKCGGQKESGWQTAVFMVEPGATLKNQNGCTIQNVWWEGVCEDALSIKGGSASSVTKMIGGGARPADDKVIQHNGLGTVSIEGFYAQDFGKLYRSCGTCGDKSRKVSLTNALAVNGKVSLVTVNKNWGDQATLQNIKIKGKKVDVCQWSQGSTSGEPKNLGAGPSGSLCQYSTSTISYA</sequence>
<accession>D0NB96</accession>
<evidence type="ECO:0000256" key="8">
    <source>
        <dbReference type="ARBA" id="ARBA00022837"/>
    </source>
</evidence>
<evidence type="ECO:0000256" key="4">
    <source>
        <dbReference type="ARBA" id="ARBA00006463"/>
    </source>
</evidence>
<keyword evidence="6" id="KW-0964">Secreted</keyword>
<dbReference type="HOGENOM" id="CLU_044863_0_1_1"/>
<dbReference type="InterPro" id="IPR012334">
    <property type="entry name" value="Pectin_lyas_fold"/>
</dbReference>
<proteinExistence type="inferred from homology"/>
<dbReference type="GeneID" id="9461743"/>
<dbReference type="PANTHER" id="PTHR33407:SF9">
    <property type="entry name" value="PECTATE LYASE F-RELATED"/>
    <property type="match status" value="1"/>
</dbReference>
<dbReference type="InterPro" id="IPR004898">
    <property type="entry name" value="Pectate_lyase_PlyH/PlyE-like"/>
</dbReference>
<comment type="cofactor">
    <cofactor evidence="2">
        <name>Ca(2+)</name>
        <dbReference type="ChEBI" id="CHEBI:29108"/>
    </cofactor>
</comment>
<evidence type="ECO:0000313" key="13">
    <source>
        <dbReference type="Proteomes" id="UP000006643"/>
    </source>
</evidence>
<evidence type="ECO:0000256" key="7">
    <source>
        <dbReference type="ARBA" id="ARBA00022729"/>
    </source>
</evidence>
<dbReference type="Proteomes" id="UP000006643">
    <property type="component" value="Unassembled WGS sequence"/>
</dbReference>
<organism evidence="12 13">
    <name type="scientific">Phytophthora infestans (strain T30-4)</name>
    <name type="common">Potato late blight agent</name>
    <dbReference type="NCBI Taxonomy" id="403677"/>
    <lineage>
        <taxon>Eukaryota</taxon>
        <taxon>Sar</taxon>
        <taxon>Stramenopiles</taxon>
        <taxon>Oomycota</taxon>
        <taxon>Peronosporomycetes</taxon>
        <taxon>Peronosporales</taxon>
        <taxon>Peronosporaceae</taxon>
        <taxon>Phytophthora</taxon>
    </lineage>
</organism>
<dbReference type="GO" id="GO:0005576">
    <property type="term" value="C:extracellular region"/>
    <property type="evidence" value="ECO:0007669"/>
    <property type="project" value="UniProtKB-SubCell"/>
</dbReference>
<reference evidence="12" key="1">
    <citation type="submission" date="2006-10" db="EMBL/GenBank/DDBJ databases">
        <title>Annotation of Phytophthora infestans T30-4.</title>
        <authorList>
            <consortium name="The Broad Institute Genome Sequencing Platform"/>
            <person name="Nusbaum C."/>
            <person name="Haas B."/>
            <person name="Kamoun S."/>
            <person name="Fry W."/>
            <person name="Judelson H."/>
            <person name="Ristaino J."/>
            <person name="Govers F."/>
            <person name="Whisson S."/>
            <person name="Birch P."/>
            <person name="Birren B."/>
            <person name="Lander E."/>
            <person name="Galagan J."/>
            <person name="Zody M."/>
            <person name="Devon K."/>
            <person name="O'Neil K."/>
            <person name="Zembek L."/>
            <person name="Anderson S."/>
            <person name="Jaffe D."/>
            <person name="Butler J."/>
            <person name="Alvarez P."/>
            <person name="Gnerre S."/>
            <person name="Grabherr M."/>
            <person name="Mauceli E."/>
            <person name="Brockman W."/>
            <person name="Young S."/>
            <person name="LaButti K."/>
            <person name="Sykes S."/>
            <person name="DeCaprio D."/>
            <person name="Crawford M."/>
            <person name="Koehrsen M."/>
            <person name="Engels R."/>
            <person name="Montgomery P."/>
            <person name="Pearson M."/>
            <person name="Howarth C."/>
            <person name="Larson L."/>
            <person name="White J."/>
            <person name="O'Leary S."/>
            <person name="Kodira C."/>
            <person name="Zeng Q."/>
            <person name="Yandava C."/>
            <person name="Alvarado L."/>
        </authorList>
    </citation>
    <scope>NUCLEOTIDE SEQUENCE</scope>
    <source>
        <strain evidence="12">T30-4</strain>
    </source>
</reference>
<comment type="catalytic activity">
    <reaction evidence="1">
        <text>Eliminative cleavage of (1-&gt;4)-alpha-D-galacturonan to give oligosaccharides with 4-deoxy-alpha-D-galact-4-enuronosyl groups at their non-reducing ends.</text>
        <dbReference type="EC" id="4.2.2.2"/>
    </reaction>
</comment>
<keyword evidence="13" id="KW-1185">Reference proteome</keyword>
<comment type="similarity">
    <text evidence="4">Belongs to the polysaccharide lyase 3 family.</text>
</comment>
<gene>
    <name evidence="12" type="ORF">PITG_09259</name>
</gene>
<comment type="function">
    <text evidence="10">Pectinolytic enzyme consist of four classes of enzymes: pectin lyase, polygalacturonase, pectin methylesterase and rhamnogalacturonase. Among pectinolytic enzymes, pectin lyase is the most important in depolymerization of pectin, since it cleaves internal glycosidic bonds of highly methylated pectins. Favors pectate, the anion, over pectin, the methyl ester.</text>
</comment>
<dbReference type="EMBL" id="DS028131">
    <property type="protein sequence ID" value="EEY55325.1"/>
    <property type="molecule type" value="Genomic_DNA"/>
</dbReference>
<dbReference type="Gene3D" id="2.160.20.10">
    <property type="entry name" value="Single-stranded right-handed beta-helix, Pectin lyase-like"/>
    <property type="match status" value="1"/>
</dbReference>
<evidence type="ECO:0000256" key="6">
    <source>
        <dbReference type="ARBA" id="ARBA00022525"/>
    </source>
</evidence>
<dbReference type="AlphaFoldDB" id="D0NB96"/>
<dbReference type="STRING" id="403677.D0NB96"/>
<dbReference type="GO" id="GO:0045490">
    <property type="term" value="P:pectin catabolic process"/>
    <property type="evidence" value="ECO:0007669"/>
    <property type="project" value="TreeGrafter"/>
</dbReference>
<evidence type="ECO:0000256" key="1">
    <source>
        <dbReference type="ARBA" id="ARBA00000695"/>
    </source>
</evidence>
<protein>
    <recommendedName>
        <fullName evidence="11">Probable pectate lyase F</fullName>
        <ecNumber evidence="5">4.2.2.2</ecNumber>
    </recommendedName>
</protein>
<evidence type="ECO:0000256" key="10">
    <source>
        <dbReference type="ARBA" id="ARBA00025679"/>
    </source>
</evidence>
<keyword evidence="7" id="KW-0732">Signal</keyword>
<keyword evidence="9 12" id="KW-0456">Lyase</keyword>
<evidence type="ECO:0000313" key="12">
    <source>
        <dbReference type="EMBL" id="EEY55325.1"/>
    </source>
</evidence>
<evidence type="ECO:0000256" key="2">
    <source>
        <dbReference type="ARBA" id="ARBA00001913"/>
    </source>
</evidence>
<name>D0NB96_PHYIT</name>
<evidence type="ECO:0000256" key="5">
    <source>
        <dbReference type="ARBA" id="ARBA00012272"/>
    </source>
</evidence>
<dbReference type="SUPFAM" id="SSF51126">
    <property type="entry name" value="Pectin lyase-like"/>
    <property type="match status" value="1"/>
</dbReference>
<dbReference type="PANTHER" id="PTHR33407">
    <property type="entry name" value="PECTATE LYASE F-RELATED"/>
    <property type="match status" value="1"/>
</dbReference>
<dbReference type="VEuPathDB" id="FungiDB:PITG_09259"/>
<evidence type="ECO:0000256" key="3">
    <source>
        <dbReference type="ARBA" id="ARBA00004613"/>
    </source>
</evidence>
<comment type="subcellular location">
    <subcellularLocation>
        <location evidence="3">Secreted</location>
    </subcellularLocation>
</comment>
<dbReference type="Pfam" id="PF03211">
    <property type="entry name" value="Pectate_lyase"/>
    <property type="match status" value="1"/>
</dbReference>
<dbReference type="GO" id="GO:0030570">
    <property type="term" value="F:pectate lyase activity"/>
    <property type="evidence" value="ECO:0007669"/>
    <property type="project" value="UniProtKB-EC"/>
</dbReference>
<dbReference type="InParanoid" id="D0NB96"/>
<dbReference type="EC" id="4.2.2.2" evidence="5"/>
<keyword evidence="8" id="KW-0106">Calcium</keyword>
<dbReference type="OrthoDB" id="94626at2759"/>
<dbReference type="eggNOG" id="ENOG502RYK9">
    <property type="taxonomic scope" value="Eukaryota"/>
</dbReference>